<keyword evidence="2" id="KW-1185">Reference proteome</keyword>
<dbReference type="Proteomes" id="UP000813068">
    <property type="component" value="Unassembled WGS sequence"/>
</dbReference>
<sequence length="290" mass="31871">MSMPPPSLTGRIAALAQRLGFARRGSQQLLEQASRLRLPFAPLPPVPDSICWHDGPPLQHLASLPRGALSGPVQEDKAAAHSVLSALVQLSERELSEFDLRWIDGHSGTPTPGKFFRTFEEYAAAPACRSIRLISYKDFSRALALALPQQSGGTSLVLRQANWRGERYFWCGEQASQAFSCAVAYARRRGLTQHFPAQLSEYRLSRIGLDQLDAGYHMLAMPADAWSDARFMRLLLTGMPYARLHLLRDSGGPEFLLLPRSQSEANALGEGLRLAGAADVNAWLRALLPG</sequence>
<comment type="caution">
    <text evidence="1">The sequence shown here is derived from an EMBL/GenBank/DDBJ whole genome shotgun (WGS) entry which is preliminary data.</text>
</comment>
<reference evidence="1 2" key="1">
    <citation type="submission" date="2021-06" db="EMBL/GenBank/DDBJ databases">
        <title>Differences between aerobic and microaerobic xylene degrading microbial communities.</title>
        <authorList>
            <person name="Banerjee S."/>
            <person name="Tancsics A."/>
        </authorList>
    </citation>
    <scope>NUCLEOTIDE SEQUENCE [LARGE SCALE GENOMIC DNA]</scope>
    <source>
        <strain evidence="1 2">MAP12</strain>
    </source>
</reference>
<dbReference type="EMBL" id="JAHRGL010000001">
    <property type="protein sequence ID" value="MBV2131459.1"/>
    <property type="molecule type" value="Genomic_DNA"/>
</dbReference>
<dbReference type="InterPro" id="IPR046507">
    <property type="entry name" value="DUF6685"/>
</dbReference>
<gene>
    <name evidence="1" type="ORF">KRX52_01430</name>
</gene>
<protein>
    <submittedName>
        <fullName evidence="1">Uncharacterized protein</fullName>
    </submittedName>
</protein>
<organism evidence="1 2">
    <name type="scientific">Geopseudomonas aromaticivorans</name>
    <dbReference type="NCBI Taxonomy" id="2849492"/>
    <lineage>
        <taxon>Bacteria</taxon>
        <taxon>Pseudomonadati</taxon>
        <taxon>Pseudomonadota</taxon>
        <taxon>Gammaproteobacteria</taxon>
        <taxon>Pseudomonadales</taxon>
        <taxon>Pseudomonadaceae</taxon>
        <taxon>Geopseudomonas</taxon>
    </lineage>
</organism>
<evidence type="ECO:0000313" key="1">
    <source>
        <dbReference type="EMBL" id="MBV2131459.1"/>
    </source>
</evidence>
<evidence type="ECO:0000313" key="2">
    <source>
        <dbReference type="Proteomes" id="UP000813068"/>
    </source>
</evidence>
<dbReference type="Pfam" id="PF20390">
    <property type="entry name" value="DUF6685"/>
    <property type="match status" value="1"/>
</dbReference>
<dbReference type="RefSeq" id="WP_217679361.1">
    <property type="nucleotide sequence ID" value="NZ_JAHRGL010000001.1"/>
</dbReference>
<accession>A0ABS6MRP4</accession>
<proteinExistence type="predicted"/>
<name>A0ABS6MRP4_9GAMM</name>